<keyword evidence="6" id="KW-1185">Reference proteome</keyword>
<dbReference type="Proteomes" id="UP000521676">
    <property type="component" value="Unassembled WGS sequence"/>
</dbReference>
<accession>A0A8T7M2R0</accession>
<evidence type="ECO:0000313" key="6">
    <source>
        <dbReference type="Proteomes" id="UP001431572"/>
    </source>
</evidence>
<reference evidence="4" key="2">
    <citation type="journal article" date="2024" name="Nature">
        <title>Anoxygenic phototroph of the Chloroflexota uses a type I reaction centre.</title>
        <authorList>
            <person name="Tsuji J.M."/>
            <person name="Shaw N.A."/>
            <person name="Nagashima S."/>
            <person name="Venkiteswaran J.J."/>
            <person name="Schiff S.L."/>
            <person name="Watanabe T."/>
            <person name="Fukui M."/>
            <person name="Hanada S."/>
            <person name="Tank M."/>
            <person name="Neufeld J.D."/>
        </authorList>
    </citation>
    <scope>NUCLEOTIDE SEQUENCE</scope>
    <source>
        <strain evidence="4">L227-S17</strain>
    </source>
</reference>
<dbReference type="PANTHER" id="PTHR30466">
    <property type="entry name" value="FLAVIN REDUCTASE"/>
    <property type="match status" value="1"/>
</dbReference>
<evidence type="ECO:0000259" key="2">
    <source>
        <dbReference type="SMART" id="SM00903"/>
    </source>
</evidence>
<sequence>MDDNAKSHALNQINYGMYIIGSRNGEELNGMTANWVIQVSFDPPLVAIAIENDSHTRKLIDGGRVFSVNVVEDSEVGRALIDLMVKPQKPYRNKMDKFEFVTGETGAPLFTDAVSWWECEVVNTIESGDHQLYIGKVVNAGINKADATPLSLAALGWHYGG</sequence>
<evidence type="ECO:0000313" key="5">
    <source>
        <dbReference type="Proteomes" id="UP000521676"/>
    </source>
</evidence>
<dbReference type="GO" id="GO:0010181">
    <property type="term" value="F:FMN binding"/>
    <property type="evidence" value="ECO:0007669"/>
    <property type="project" value="InterPro"/>
</dbReference>
<organism evidence="3 5">
    <name type="scientific">Candidatus Chlorohelix allophototropha</name>
    <dbReference type="NCBI Taxonomy" id="3003348"/>
    <lineage>
        <taxon>Bacteria</taxon>
        <taxon>Bacillati</taxon>
        <taxon>Chloroflexota</taxon>
        <taxon>Chloroflexia</taxon>
        <taxon>Candidatus Chloroheliales</taxon>
        <taxon>Candidatus Chloroheliaceae</taxon>
        <taxon>Candidatus Chlorohelix</taxon>
    </lineage>
</organism>
<feature type="domain" description="Flavin reductase like" evidence="2">
    <location>
        <begin position="10"/>
        <end position="159"/>
    </location>
</feature>
<dbReference type="AlphaFoldDB" id="A0A8T7M2R0"/>
<dbReference type="SMART" id="SM00903">
    <property type="entry name" value="Flavin_Reduct"/>
    <property type="match status" value="1"/>
</dbReference>
<dbReference type="Pfam" id="PF01613">
    <property type="entry name" value="Flavin_Reduct"/>
    <property type="match status" value="1"/>
</dbReference>
<name>A0A8T7M2R0_9CHLR</name>
<dbReference type="Proteomes" id="UP001431572">
    <property type="component" value="Chromosome 1"/>
</dbReference>
<dbReference type="EMBL" id="CP128399">
    <property type="protein sequence ID" value="WJW67359.1"/>
    <property type="molecule type" value="Genomic_DNA"/>
</dbReference>
<keyword evidence="1" id="KW-0560">Oxidoreductase</keyword>
<dbReference type="EMBL" id="JACATZ010000001">
    <property type="protein sequence ID" value="NWJ45486.1"/>
    <property type="molecule type" value="Genomic_DNA"/>
</dbReference>
<dbReference type="RefSeq" id="WP_341469253.1">
    <property type="nucleotide sequence ID" value="NZ_CP128399.1"/>
</dbReference>
<gene>
    <name evidence="3" type="ORF">HXX08_06370</name>
    <name evidence="4" type="ORF">OZ401_000623</name>
</gene>
<dbReference type="InterPro" id="IPR012349">
    <property type="entry name" value="Split_barrel_FMN-bd"/>
</dbReference>
<dbReference type="InterPro" id="IPR002563">
    <property type="entry name" value="Flavin_Rdtase-like_dom"/>
</dbReference>
<evidence type="ECO:0000313" key="4">
    <source>
        <dbReference type="EMBL" id="WJW67359.1"/>
    </source>
</evidence>
<dbReference type="Gene3D" id="2.30.110.10">
    <property type="entry name" value="Electron Transport, Fmn-binding Protein, Chain A"/>
    <property type="match status" value="1"/>
</dbReference>
<dbReference type="GO" id="GO:0042602">
    <property type="term" value="F:riboflavin reductase (NADPH) activity"/>
    <property type="evidence" value="ECO:0007669"/>
    <property type="project" value="TreeGrafter"/>
</dbReference>
<reference evidence="3 5" key="1">
    <citation type="submission" date="2020-06" db="EMBL/GenBank/DDBJ databases">
        <title>Anoxygenic phototrophic Chloroflexota member uses a Type I reaction center.</title>
        <authorList>
            <person name="Tsuji J.M."/>
            <person name="Shaw N.A."/>
            <person name="Nagashima S."/>
            <person name="Venkiteswaran J."/>
            <person name="Schiff S.L."/>
            <person name="Hanada S."/>
            <person name="Tank M."/>
            <person name="Neufeld J.D."/>
        </authorList>
    </citation>
    <scope>NUCLEOTIDE SEQUENCE [LARGE SCALE GENOMIC DNA]</scope>
    <source>
        <strain evidence="3">L227-S17</strain>
    </source>
</reference>
<evidence type="ECO:0000313" key="3">
    <source>
        <dbReference type="EMBL" id="NWJ45486.1"/>
    </source>
</evidence>
<dbReference type="SUPFAM" id="SSF50475">
    <property type="entry name" value="FMN-binding split barrel"/>
    <property type="match status" value="1"/>
</dbReference>
<dbReference type="PANTHER" id="PTHR30466:SF1">
    <property type="entry name" value="FMN REDUCTASE (NADH) RUTF"/>
    <property type="match status" value="1"/>
</dbReference>
<protein>
    <submittedName>
        <fullName evidence="3">Flavin reductase family protein</fullName>
    </submittedName>
</protein>
<evidence type="ECO:0000256" key="1">
    <source>
        <dbReference type="ARBA" id="ARBA00023002"/>
    </source>
</evidence>
<proteinExistence type="predicted"/>
<dbReference type="InterPro" id="IPR050268">
    <property type="entry name" value="NADH-dep_flavin_reductase"/>
</dbReference>